<feature type="domain" description="SAP" evidence="1">
    <location>
        <begin position="95"/>
        <end position="129"/>
    </location>
</feature>
<gene>
    <name evidence="2" type="ORF">NX722_05505</name>
</gene>
<accession>A0ABT3MRV5</accession>
<dbReference type="RefSeq" id="WP_262567086.1">
    <property type="nucleotide sequence ID" value="NZ_JAPFCC010000001.1"/>
</dbReference>
<reference evidence="2 3" key="1">
    <citation type="submission" date="2022-10" db="EMBL/GenBank/DDBJ databases">
        <title>High-quality genome sequences of two octocoral-associated bacteria, Endozoicomonas euniceicola EF212 and Endozoicomonas gorgoniicola PS125.</title>
        <authorList>
            <person name="Chiou Y.-J."/>
            <person name="Chen Y.-H."/>
        </authorList>
    </citation>
    <scope>NUCLEOTIDE SEQUENCE [LARGE SCALE GENOMIC DNA]</scope>
    <source>
        <strain evidence="2 3">PS125</strain>
    </source>
</reference>
<keyword evidence="3" id="KW-1185">Reference proteome</keyword>
<sequence length="322" mass="37321">MNHSSVNPSDYLHGTIIHHHPDWKYHAAPGVSSSAIKTFVNQSPRHYHQRYVLQQADRKETDAMLLGTLVHCLVLEGDQFESRYERELNTDDFPDAMRTVPELKKYLEQNNLPTTGVKQELIQRITEHNSNAPVWDRLISRQRQSRKRIIKTELWDRARRMRDGVLDNEDAADLLKVGEPELSVWGTHEPTGQLIKCRADWYRPDGICADLKTCACSSPEQFAKDCARFGYDLQEAHYTTTLNSAEKLCSLFAFIAVESDAPYLCQIYELDDRSRELAKRRYEKAMKDLEECKTFDQWPGYAENISTLSMPGWYLKRMECVA</sequence>
<organism evidence="2 3">
    <name type="scientific">Endozoicomonas gorgoniicola</name>
    <dbReference type="NCBI Taxonomy" id="1234144"/>
    <lineage>
        <taxon>Bacteria</taxon>
        <taxon>Pseudomonadati</taxon>
        <taxon>Pseudomonadota</taxon>
        <taxon>Gammaproteobacteria</taxon>
        <taxon>Oceanospirillales</taxon>
        <taxon>Endozoicomonadaceae</taxon>
        <taxon>Endozoicomonas</taxon>
    </lineage>
</organism>
<comment type="caution">
    <text evidence="2">The sequence shown here is derived from an EMBL/GenBank/DDBJ whole genome shotgun (WGS) entry which is preliminary data.</text>
</comment>
<dbReference type="Gene3D" id="3.90.320.10">
    <property type="match status" value="1"/>
</dbReference>
<evidence type="ECO:0000259" key="1">
    <source>
        <dbReference type="PROSITE" id="PS50800"/>
    </source>
</evidence>
<dbReference type="Proteomes" id="UP001209854">
    <property type="component" value="Unassembled WGS sequence"/>
</dbReference>
<protein>
    <submittedName>
        <fullName evidence="2">PD-(D/E)XK nuclease-like domain-containing protein</fullName>
    </submittedName>
</protein>
<name>A0ABT3MRV5_9GAMM</name>
<dbReference type="SUPFAM" id="SSF68906">
    <property type="entry name" value="SAP domain"/>
    <property type="match status" value="1"/>
</dbReference>
<evidence type="ECO:0000313" key="2">
    <source>
        <dbReference type="EMBL" id="MCW7552108.1"/>
    </source>
</evidence>
<dbReference type="InterPro" id="IPR003034">
    <property type="entry name" value="SAP_dom"/>
</dbReference>
<proteinExistence type="predicted"/>
<dbReference type="InterPro" id="IPR036361">
    <property type="entry name" value="SAP_dom_sf"/>
</dbReference>
<dbReference type="EMBL" id="JAPFCC010000001">
    <property type="protein sequence ID" value="MCW7552108.1"/>
    <property type="molecule type" value="Genomic_DNA"/>
</dbReference>
<dbReference type="Pfam" id="PF12684">
    <property type="entry name" value="DUF3799"/>
    <property type="match status" value="1"/>
</dbReference>
<dbReference type="SMART" id="SM00513">
    <property type="entry name" value="SAP"/>
    <property type="match status" value="1"/>
</dbReference>
<dbReference type="InterPro" id="IPR011604">
    <property type="entry name" value="PDDEXK-like_dom_sf"/>
</dbReference>
<evidence type="ECO:0000313" key="3">
    <source>
        <dbReference type="Proteomes" id="UP001209854"/>
    </source>
</evidence>
<dbReference type="PROSITE" id="PS50800">
    <property type="entry name" value="SAP"/>
    <property type="match status" value="1"/>
</dbReference>
<dbReference type="InterPro" id="IPR024432">
    <property type="entry name" value="Put_RecE_PDDEXK-like_dom"/>
</dbReference>
<dbReference type="Gene3D" id="1.10.720.30">
    <property type="entry name" value="SAP domain"/>
    <property type="match status" value="1"/>
</dbReference>